<comment type="similarity">
    <text evidence="5">Belongs to the 4-toluene sulfonate uptake permease (TSUP) (TC 2.A.102) family.</text>
</comment>
<feature type="transmembrane region" description="Helical" evidence="5">
    <location>
        <begin position="148"/>
        <end position="170"/>
    </location>
</feature>
<accession>A0A369KU94</accession>
<evidence type="ECO:0000256" key="2">
    <source>
        <dbReference type="ARBA" id="ARBA00022692"/>
    </source>
</evidence>
<dbReference type="InterPro" id="IPR002781">
    <property type="entry name" value="TM_pro_TauE-like"/>
</dbReference>
<dbReference type="EMBL" id="QOVW01000063">
    <property type="protein sequence ID" value="RDB36275.1"/>
    <property type="molecule type" value="Genomic_DNA"/>
</dbReference>
<organism evidence="6 7">
    <name type="scientific">Spirobacillus cienkowskii</name>
    <dbReference type="NCBI Taxonomy" id="495820"/>
    <lineage>
        <taxon>Bacteria</taxon>
        <taxon>Pseudomonadati</taxon>
        <taxon>Bdellovibrionota</taxon>
        <taxon>Oligoflexia</taxon>
        <taxon>Silvanigrellales</taxon>
        <taxon>Spirobacillus</taxon>
    </lineage>
</organism>
<dbReference type="PANTHER" id="PTHR43483:SF3">
    <property type="entry name" value="MEMBRANE TRANSPORTER PROTEIN HI_0806-RELATED"/>
    <property type="match status" value="1"/>
</dbReference>
<comment type="caution">
    <text evidence="6">The sequence shown here is derived from an EMBL/GenBank/DDBJ whole genome shotgun (WGS) entry which is preliminary data.</text>
</comment>
<sequence>MTFMNSIILYILVGAASGTLAGLLGLGGGVVIVPTLAYIFSQMGISHDHIMHLAIGTSLTTMVFTSFFSTLAHHKYKRVEWQVVKKFVPGIIIGSILGTFLSNQLETKSLTLIFAIYLILISIQMFIKSNSDLNKSTKKSKLKESYPILTLGGMGVGTLSGLLGVGGGTLTVPFLTLLRKKIHNAIGISAASGLFATLFGTISYIGFSLGTPNLPEGSFGFVYLPAVIVIALVSSIFAPLGSKLSGVLSAKVLMRVFSIILLFISIKLLVTYVT</sequence>
<keyword evidence="7" id="KW-1185">Reference proteome</keyword>
<dbReference type="PANTHER" id="PTHR43483">
    <property type="entry name" value="MEMBRANE TRANSPORTER PROTEIN HI_0806-RELATED"/>
    <property type="match status" value="1"/>
</dbReference>
<feature type="transmembrane region" description="Helical" evidence="5">
    <location>
        <begin position="252"/>
        <end position="273"/>
    </location>
</feature>
<dbReference type="GO" id="GO:0005886">
    <property type="term" value="C:plasma membrane"/>
    <property type="evidence" value="ECO:0007669"/>
    <property type="project" value="UniProtKB-SubCell"/>
</dbReference>
<evidence type="ECO:0000256" key="3">
    <source>
        <dbReference type="ARBA" id="ARBA00022989"/>
    </source>
</evidence>
<feature type="transmembrane region" description="Helical" evidence="5">
    <location>
        <begin position="109"/>
        <end position="127"/>
    </location>
</feature>
<comment type="subcellular location">
    <subcellularLocation>
        <location evidence="5">Cell membrane</location>
        <topology evidence="5">Multi-pass membrane protein</topology>
    </subcellularLocation>
    <subcellularLocation>
        <location evidence="1">Membrane</location>
        <topology evidence="1">Multi-pass membrane protein</topology>
    </subcellularLocation>
</comment>
<evidence type="ECO:0000256" key="1">
    <source>
        <dbReference type="ARBA" id="ARBA00004141"/>
    </source>
</evidence>
<protein>
    <recommendedName>
        <fullName evidence="5">Probable membrane transporter protein</fullName>
    </recommendedName>
</protein>
<evidence type="ECO:0000313" key="6">
    <source>
        <dbReference type="EMBL" id="RDB36275.1"/>
    </source>
</evidence>
<name>A0A369KU94_9BACT</name>
<keyword evidence="4 5" id="KW-0472">Membrane</keyword>
<feature type="transmembrane region" description="Helical" evidence="5">
    <location>
        <begin position="83"/>
        <end position="103"/>
    </location>
</feature>
<reference evidence="6" key="1">
    <citation type="submission" date="2018-04" db="EMBL/GenBank/DDBJ databases">
        <title>Draft genome sequence of the Candidatus Spirobacillus cienkowskii, a pathogen of freshwater Daphnia species, reconstructed from hemolymph metagenomic reads.</title>
        <authorList>
            <person name="Bresciani L."/>
            <person name="Lemos L.N."/>
            <person name="Wale N."/>
            <person name="Lin J.Y."/>
            <person name="Fernandes G.R."/>
            <person name="Duffy M.A."/>
            <person name="Rodrigues J.M."/>
        </authorList>
    </citation>
    <scope>NUCLEOTIDE SEQUENCE [LARGE SCALE GENOMIC DNA]</scope>
    <source>
        <strain evidence="6">Binning01</strain>
    </source>
</reference>
<evidence type="ECO:0000313" key="7">
    <source>
        <dbReference type="Proteomes" id="UP000253934"/>
    </source>
</evidence>
<feature type="transmembrane region" description="Helical" evidence="5">
    <location>
        <begin position="182"/>
        <end position="207"/>
    </location>
</feature>
<gene>
    <name evidence="6" type="ORF">DCC88_05725</name>
</gene>
<proteinExistence type="inferred from homology"/>
<evidence type="ECO:0000256" key="5">
    <source>
        <dbReference type="RuleBase" id="RU363041"/>
    </source>
</evidence>
<dbReference type="AlphaFoldDB" id="A0A369KU94"/>
<feature type="transmembrane region" description="Helical" evidence="5">
    <location>
        <begin position="7"/>
        <end position="40"/>
    </location>
</feature>
<dbReference type="Pfam" id="PF01925">
    <property type="entry name" value="TauE"/>
    <property type="match status" value="1"/>
</dbReference>
<dbReference type="Proteomes" id="UP000253934">
    <property type="component" value="Unassembled WGS sequence"/>
</dbReference>
<keyword evidence="5" id="KW-1003">Cell membrane</keyword>
<keyword evidence="2 5" id="KW-0812">Transmembrane</keyword>
<evidence type="ECO:0000256" key="4">
    <source>
        <dbReference type="ARBA" id="ARBA00023136"/>
    </source>
</evidence>
<feature type="transmembrane region" description="Helical" evidence="5">
    <location>
        <begin position="219"/>
        <end position="240"/>
    </location>
</feature>
<keyword evidence="3 5" id="KW-1133">Transmembrane helix</keyword>
<feature type="transmembrane region" description="Helical" evidence="5">
    <location>
        <begin position="52"/>
        <end position="71"/>
    </location>
</feature>